<dbReference type="KEGG" id="soa:G3M56_014200"/>
<sequence length="72" mass="8157">MTMNLDPMHLVLALIFGGIGAVVFWHERKHDLVPQRFIIAIALMGYPYFVSTAWITLVIGLVLCAGLMVRWE</sequence>
<evidence type="ECO:0008006" key="3">
    <source>
        <dbReference type="Google" id="ProtNLM"/>
    </source>
</evidence>
<evidence type="ECO:0000313" key="1">
    <source>
        <dbReference type="EMBL" id="QQL44993.1"/>
    </source>
</evidence>
<evidence type="ECO:0000313" key="2">
    <source>
        <dbReference type="Proteomes" id="UP000475117"/>
    </source>
</evidence>
<organism evidence="1 2">
    <name type="scientific">Sulfuriroseicoccus oceanibius</name>
    <dbReference type="NCBI Taxonomy" id="2707525"/>
    <lineage>
        <taxon>Bacteria</taxon>
        <taxon>Pseudomonadati</taxon>
        <taxon>Verrucomicrobiota</taxon>
        <taxon>Verrucomicrobiia</taxon>
        <taxon>Verrucomicrobiales</taxon>
        <taxon>Verrucomicrobiaceae</taxon>
        <taxon>Sulfuriroseicoccus</taxon>
    </lineage>
</organism>
<keyword evidence="2" id="KW-1185">Reference proteome</keyword>
<accession>A0A6B3LG95</accession>
<reference evidence="1 2" key="1">
    <citation type="submission" date="2020-12" db="EMBL/GenBank/DDBJ databases">
        <title>Sulforoseuscoccus oceanibium gen. nov., sp. nov., a representative of the phylum Verrucomicrobia with special cytoplasmic membrane, and proposal of Sulforoseuscoccusaceae fam. nov.</title>
        <authorList>
            <person name="Xi F."/>
        </authorList>
    </citation>
    <scope>NUCLEOTIDE SEQUENCE [LARGE SCALE GENOMIC DNA]</scope>
    <source>
        <strain evidence="1 2">T37</strain>
    </source>
</reference>
<dbReference type="EMBL" id="CP066776">
    <property type="protein sequence ID" value="QQL44993.1"/>
    <property type="molecule type" value="Genomic_DNA"/>
</dbReference>
<dbReference type="Proteomes" id="UP000475117">
    <property type="component" value="Chromosome"/>
</dbReference>
<proteinExistence type="predicted"/>
<gene>
    <name evidence="1" type="ORF">G3M56_014200</name>
</gene>
<protein>
    <recommendedName>
        <fullName evidence="3">Amino acid transport protein</fullName>
    </recommendedName>
</protein>
<name>A0A6B3LG95_9BACT</name>
<dbReference type="AlphaFoldDB" id="A0A6B3LG95"/>
<dbReference type="RefSeq" id="WP_235203484.1">
    <property type="nucleotide sequence ID" value="NZ_CP066776.1"/>
</dbReference>